<accession>A0A4Q0T3P4</accession>
<keyword evidence="2" id="KW-1185">Reference proteome</keyword>
<dbReference type="EMBL" id="RDSM01000001">
    <property type="protein sequence ID" value="RXH57917.1"/>
    <property type="molecule type" value="Genomic_DNA"/>
</dbReference>
<protein>
    <submittedName>
        <fullName evidence="1">Uncharacterized protein</fullName>
    </submittedName>
</protein>
<dbReference type="AlphaFoldDB" id="A0A4Q0T3P4"/>
<sequence>MGFGHGWISLSAGAVCQRRGCRATLGRSEDCLWERSVCFCEA</sequence>
<reference evidence="2" key="2">
    <citation type="submission" date="2019-02" db="EMBL/GenBank/DDBJ databases">
        <title>Granulicella sibirica sp. nov., a psychrotolerant acidobacterium isolated from an organic soil layer in forested tundra, West Siberia.</title>
        <authorList>
            <person name="Oshkin I.Y."/>
            <person name="Kulichevskaya I.S."/>
            <person name="Rijpstra W.I.C."/>
            <person name="Sinninghe Damste J.S."/>
            <person name="Rakitin A.L."/>
            <person name="Ravin N.V."/>
            <person name="Dedysh S.N."/>
        </authorList>
    </citation>
    <scope>NUCLEOTIDE SEQUENCE [LARGE SCALE GENOMIC DNA]</scope>
    <source>
        <strain evidence="2">AF10</strain>
    </source>
</reference>
<dbReference type="Proteomes" id="UP000289437">
    <property type="component" value="Unassembled WGS sequence"/>
</dbReference>
<reference evidence="1 2" key="1">
    <citation type="submission" date="2018-11" db="EMBL/GenBank/DDBJ databases">
        <authorList>
            <person name="Mardanov A.V."/>
            <person name="Ravin N.V."/>
            <person name="Dedysh S.N."/>
        </authorList>
    </citation>
    <scope>NUCLEOTIDE SEQUENCE [LARGE SCALE GENOMIC DNA]</scope>
    <source>
        <strain evidence="1 2">AF10</strain>
    </source>
</reference>
<evidence type="ECO:0000313" key="2">
    <source>
        <dbReference type="Proteomes" id="UP000289437"/>
    </source>
</evidence>
<proteinExistence type="predicted"/>
<evidence type="ECO:0000313" key="1">
    <source>
        <dbReference type="EMBL" id="RXH57917.1"/>
    </source>
</evidence>
<gene>
    <name evidence="1" type="ORF">GRAN_1227</name>
</gene>
<organism evidence="1 2">
    <name type="scientific">Granulicella sibirica</name>
    <dbReference type="NCBI Taxonomy" id="2479048"/>
    <lineage>
        <taxon>Bacteria</taxon>
        <taxon>Pseudomonadati</taxon>
        <taxon>Acidobacteriota</taxon>
        <taxon>Terriglobia</taxon>
        <taxon>Terriglobales</taxon>
        <taxon>Acidobacteriaceae</taxon>
        <taxon>Granulicella</taxon>
    </lineage>
</organism>
<comment type="caution">
    <text evidence="1">The sequence shown here is derived from an EMBL/GenBank/DDBJ whole genome shotgun (WGS) entry which is preliminary data.</text>
</comment>
<name>A0A4Q0T3P4_9BACT</name>